<protein>
    <submittedName>
        <fullName evidence="1">Uncharacterized protein</fullName>
    </submittedName>
</protein>
<dbReference type="Proteomes" id="UP000315648">
    <property type="component" value="Unassembled WGS sequence"/>
</dbReference>
<organism evidence="1 2">
    <name type="scientific">Rariglobus hedericola</name>
    <dbReference type="NCBI Taxonomy" id="2597822"/>
    <lineage>
        <taxon>Bacteria</taxon>
        <taxon>Pseudomonadati</taxon>
        <taxon>Verrucomicrobiota</taxon>
        <taxon>Opitutia</taxon>
        <taxon>Opitutales</taxon>
        <taxon>Opitutaceae</taxon>
        <taxon>Rariglobus</taxon>
    </lineage>
</organism>
<comment type="caution">
    <text evidence="1">The sequence shown here is derived from an EMBL/GenBank/DDBJ whole genome shotgun (WGS) entry which is preliminary data.</text>
</comment>
<dbReference type="RefSeq" id="WP_144229874.1">
    <property type="nucleotide sequence ID" value="NZ_CBCRVV010000007.1"/>
</dbReference>
<keyword evidence="2" id="KW-1185">Reference proteome</keyword>
<evidence type="ECO:0000313" key="2">
    <source>
        <dbReference type="Proteomes" id="UP000315648"/>
    </source>
</evidence>
<sequence length="104" mass="11724">MDIDFEKFRHLDGCNVLVKPARPDDQNAVGLRGTIRVHELPTNQGIVKIEIVVSYPERSDMNGRPAHEEIIPLSHTDVMRLLNSEIGDTRVYEFTLDDGGRSVP</sequence>
<reference evidence="1 2" key="1">
    <citation type="submission" date="2019-07" db="EMBL/GenBank/DDBJ databases">
        <title>Description of 53C-WASEF.</title>
        <authorList>
            <person name="Pitt A."/>
            <person name="Hahn M.W."/>
        </authorList>
    </citation>
    <scope>NUCLEOTIDE SEQUENCE [LARGE SCALE GENOMIC DNA]</scope>
    <source>
        <strain evidence="1 2">53C-WASEF</strain>
    </source>
</reference>
<evidence type="ECO:0000313" key="1">
    <source>
        <dbReference type="EMBL" id="TSJ79377.1"/>
    </source>
</evidence>
<dbReference type="EMBL" id="VMBG01000001">
    <property type="protein sequence ID" value="TSJ79377.1"/>
    <property type="molecule type" value="Genomic_DNA"/>
</dbReference>
<proteinExistence type="predicted"/>
<gene>
    <name evidence="1" type="ORF">FPL22_08835</name>
</gene>
<name>A0A556QRV3_9BACT</name>
<accession>A0A556QRV3</accession>
<dbReference type="AlphaFoldDB" id="A0A556QRV3"/>